<feature type="region of interest" description="Disordered" evidence="2">
    <location>
        <begin position="255"/>
        <end position="277"/>
    </location>
</feature>
<evidence type="ECO:0000313" key="3">
    <source>
        <dbReference type="EMBL" id="CDZ95763.1"/>
    </source>
</evidence>
<dbReference type="Proteomes" id="UP000053902">
    <property type="component" value="Unassembled WGS sequence"/>
</dbReference>
<dbReference type="AlphaFoldDB" id="A0A078LTL6"/>
<accession>A0A078LTL6</accession>
<sequence>MIEHAATRERLAALHHDGFVLLPGVLTAPRITELRSAIDRLTPVGLDYQGLLDDHYKCVFNRDPFWLAFLDLPCVIELAEAALGADCHIIGQTAWRSRPGFIGGDLHADYLAIELPEQLLADPGLELPMQVCTAHLHLDDIDADLCPTRVIPGSHRAGRKPRLGETAWHGREPEPVLCRAGDMLFFRSDLWHSGSRNRTTDRSRYLLQVHYGRRMVAQKSRPTWHSPSTLSYWRRRPRASAGCWVNTSRPNTTDWHGPCNGTINEAAPGGLDTRPER</sequence>
<dbReference type="EMBL" id="CCSF01000001">
    <property type="protein sequence ID" value="CDZ95763.1"/>
    <property type="molecule type" value="Genomic_DNA"/>
</dbReference>
<dbReference type="HOGENOM" id="CLU_047725_2_0_6"/>
<dbReference type="Gene3D" id="2.60.120.620">
    <property type="entry name" value="q2cbj1_9rhob like domain"/>
    <property type="match status" value="1"/>
</dbReference>
<keyword evidence="4" id="KW-1185">Reference proteome</keyword>
<name>A0A078LTL6_9PSED</name>
<gene>
    <name evidence="3" type="ORF">BN1079_03107</name>
</gene>
<dbReference type="Pfam" id="PF05721">
    <property type="entry name" value="PhyH"/>
    <property type="match status" value="1"/>
</dbReference>
<proteinExistence type="predicted"/>
<organism evidence="3 4">
    <name type="scientific">Pseudomonas saudiphocaensis</name>
    <dbReference type="NCBI Taxonomy" id="1499686"/>
    <lineage>
        <taxon>Bacteria</taxon>
        <taxon>Pseudomonadati</taxon>
        <taxon>Pseudomonadota</taxon>
        <taxon>Gammaproteobacteria</taxon>
        <taxon>Pseudomonadales</taxon>
        <taxon>Pseudomonadaceae</taxon>
        <taxon>Pseudomonas</taxon>
    </lineage>
</organism>
<dbReference type="PANTHER" id="PTHR20883">
    <property type="entry name" value="PHYTANOYL-COA DIOXYGENASE DOMAIN CONTAINING 1"/>
    <property type="match status" value="1"/>
</dbReference>
<reference evidence="3 4" key="1">
    <citation type="submission" date="2014-07" db="EMBL/GenBank/DDBJ databases">
        <authorList>
            <person name="Urmite Genomes Urmite Genomes"/>
        </authorList>
    </citation>
    <scope>NUCLEOTIDE SEQUENCE [LARGE SCALE GENOMIC DNA]</scope>
    <source>
        <strain evidence="3 4">20_BN</strain>
    </source>
</reference>
<dbReference type="eggNOG" id="COG5285">
    <property type="taxonomic scope" value="Bacteria"/>
</dbReference>
<dbReference type="SUPFAM" id="SSF51197">
    <property type="entry name" value="Clavaminate synthase-like"/>
    <property type="match status" value="1"/>
</dbReference>
<dbReference type="GO" id="GO:0016706">
    <property type="term" value="F:2-oxoglutarate-dependent dioxygenase activity"/>
    <property type="evidence" value="ECO:0007669"/>
    <property type="project" value="UniProtKB-ARBA"/>
</dbReference>
<dbReference type="PANTHER" id="PTHR20883:SF48">
    <property type="entry name" value="ECTOINE DIOXYGENASE"/>
    <property type="match status" value="1"/>
</dbReference>
<dbReference type="InterPro" id="IPR008775">
    <property type="entry name" value="Phytyl_CoA_dOase-like"/>
</dbReference>
<dbReference type="STRING" id="1499686.BN1079_03107"/>
<comment type="cofactor">
    <cofactor evidence="1">
        <name>Fe(2+)</name>
        <dbReference type="ChEBI" id="CHEBI:29033"/>
    </cofactor>
</comment>
<evidence type="ECO:0000256" key="1">
    <source>
        <dbReference type="ARBA" id="ARBA00001954"/>
    </source>
</evidence>
<evidence type="ECO:0000313" key="4">
    <source>
        <dbReference type="Proteomes" id="UP000053902"/>
    </source>
</evidence>
<dbReference type="GO" id="GO:0005506">
    <property type="term" value="F:iron ion binding"/>
    <property type="evidence" value="ECO:0007669"/>
    <property type="project" value="UniProtKB-ARBA"/>
</dbReference>
<evidence type="ECO:0000256" key="2">
    <source>
        <dbReference type="SAM" id="MobiDB-lite"/>
    </source>
</evidence>
<protein>
    <submittedName>
        <fullName evidence="3">Mitomycin antibiotics/polyketide fumonisin biosynthesis protein</fullName>
    </submittedName>
</protein>